<dbReference type="Pfam" id="PF01551">
    <property type="entry name" value="Peptidase_M23"/>
    <property type="match status" value="1"/>
</dbReference>
<dbReference type="EMBL" id="OBQI01000004">
    <property type="protein sequence ID" value="SOC50012.1"/>
    <property type="molecule type" value="Genomic_DNA"/>
</dbReference>
<dbReference type="InterPro" id="IPR011055">
    <property type="entry name" value="Dup_hybrid_motif"/>
</dbReference>
<gene>
    <name evidence="2" type="ORF">SAMN05660748_2749</name>
</gene>
<protein>
    <submittedName>
        <fullName evidence="2">Peptidase family M23</fullName>
    </submittedName>
</protein>
<dbReference type="PANTHER" id="PTHR21666">
    <property type="entry name" value="PEPTIDASE-RELATED"/>
    <property type="match status" value="1"/>
</dbReference>
<dbReference type="InterPro" id="IPR050570">
    <property type="entry name" value="Cell_wall_metabolism_enzyme"/>
</dbReference>
<dbReference type="AlphaFoldDB" id="A0A285V7C3"/>
<evidence type="ECO:0000313" key="3">
    <source>
        <dbReference type="Proteomes" id="UP000219435"/>
    </source>
</evidence>
<keyword evidence="3" id="KW-1185">Reference proteome</keyword>
<dbReference type="SUPFAM" id="SSF51261">
    <property type="entry name" value="Duplicated hybrid motif"/>
    <property type="match status" value="1"/>
</dbReference>
<evidence type="ECO:0000313" key="2">
    <source>
        <dbReference type="EMBL" id="SOC50012.1"/>
    </source>
</evidence>
<dbReference type="Proteomes" id="UP000219435">
    <property type="component" value="Unassembled WGS sequence"/>
</dbReference>
<dbReference type="CDD" id="cd12797">
    <property type="entry name" value="M23_peptidase"/>
    <property type="match status" value="1"/>
</dbReference>
<reference evidence="3" key="1">
    <citation type="submission" date="2017-08" db="EMBL/GenBank/DDBJ databases">
        <authorList>
            <person name="Varghese N."/>
            <person name="Submissions S."/>
        </authorList>
    </citation>
    <scope>NUCLEOTIDE SEQUENCE [LARGE SCALE GENOMIC DNA]</scope>
    <source>
        <strain evidence="3">DSM 4725</strain>
    </source>
</reference>
<dbReference type="Gene3D" id="2.70.70.10">
    <property type="entry name" value="Glucose Permease (Domain IIA)"/>
    <property type="match status" value="1"/>
</dbReference>
<accession>A0A285V7C3</accession>
<dbReference type="GO" id="GO:0004222">
    <property type="term" value="F:metalloendopeptidase activity"/>
    <property type="evidence" value="ECO:0007669"/>
    <property type="project" value="TreeGrafter"/>
</dbReference>
<dbReference type="InterPro" id="IPR016047">
    <property type="entry name" value="M23ase_b-sheet_dom"/>
</dbReference>
<organism evidence="2 3">
    <name type="scientific">Blastococcus aggregatus</name>
    <dbReference type="NCBI Taxonomy" id="38502"/>
    <lineage>
        <taxon>Bacteria</taxon>
        <taxon>Bacillati</taxon>
        <taxon>Actinomycetota</taxon>
        <taxon>Actinomycetes</taxon>
        <taxon>Geodermatophilales</taxon>
        <taxon>Geodermatophilaceae</taxon>
        <taxon>Blastococcus</taxon>
    </lineage>
</organism>
<dbReference type="PANTHER" id="PTHR21666:SF270">
    <property type="entry name" value="MUREIN HYDROLASE ACTIVATOR ENVC"/>
    <property type="match status" value="1"/>
</dbReference>
<feature type="domain" description="M23ase beta-sheet core" evidence="1">
    <location>
        <begin position="156"/>
        <end position="249"/>
    </location>
</feature>
<evidence type="ECO:0000259" key="1">
    <source>
        <dbReference type="Pfam" id="PF01551"/>
    </source>
</evidence>
<sequence length="269" mass="27687">MGADSLGDAAALLDAAGPDEVLERAAMLDLLGEDRAERLEEFEVIQGRQERADRAAQAAVAERDAAVRASVEAEAAAQAQLAASQQAYDAAAGQKLALDAQLRDAEIKLLGAQGVADPVAARDEQQRGELAMARAGTAALVAGRVTSCYGSRSGAKHNGVDIAAPIGTPIYAPDDGVVLDAGPASGFGLAVYIQHGDGTITVYGHINEYFVNAGQVVTAGQQIAEVGNRGQSTGPHLHIETHRNGLYQDRVDPTPWLGARGITLGGGCG</sequence>
<proteinExistence type="predicted"/>
<name>A0A285V7C3_9ACTN</name>